<keyword evidence="4 8" id="KW-0317">Glutathione biosynthesis</keyword>
<feature type="domain" description="Glutamate--cysteine ligase" evidence="10">
    <location>
        <begin position="9"/>
        <end position="379"/>
    </location>
</feature>
<dbReference type="EC" id="6.3.2.2" evidence="8"/>
<evidence type="ECO:0000256" key="8">
    <source>
        <dbReference type="HAMAP-Rule" id="MF_00578"/>
    </source>
</evidence>
<dbReference type="InterPro" id="IPR014746">
    <property type="entry name" value="Gln_synth/guanido_kin_cat_dom"/>
</dbReference>
<comment type="similarity">
    <text evidence="2 8">Belongs to the glutamate--cysteine ligase type 1 family. Type 1 subfamily.</text>
</comment>
<dbReference type="PANTHER" id="PTHR38761:SF1">
    <property type="entry name" value="GLUTAMATE--CYSTEINE LIGASE"/>
    <property type="match status" value="1"/>
</dbReference>
<evidence type="ECO:0000256" key="4">
    <source>
        <dbReference type="ARBA" id="ARBA00022684"/>
    </source>
</evidence>
<dbReference type="AlphaFoldDB" id="A0A1E2UUK8"/>
<dbReference type="RefSeq" id="WP_069006576.1">
    <property type="nucleotide sequence ID" value="NZ_LVJW01000003.1"/>
</dbReference>
<dbReference type="GO" id="GO:0006750">
    <property type="term" value="P:glutathione biosynthetic process"/>
    <property type="evidence" value="ECO:0007669"/>
    <property type="project" value="UniProtKB-UniRule"/>
</dbReference>
<dbReference type="InterPro" id="IPR007370">
    <property type="entry name" value="Glu_cys_ligase"/>
</dbReference>
<dbReference type="EMBL" id="LVJZ01000003">
    <property type="protein sequence ID" value="ODB98235.1"/>
    <property type="molecule type" value="Genomic_DNA"/>
</dbReference>
<comment type="catalytic activity">
    <reaction evidence="7 8 9">
        <text>L-cysteine + L-glutamate + ATP = gamma-L-glutamyl-L-cysteine + ADP + phosphate + H(+)</text>
        <dbReference type="Rhea" id="RHEA:13285"/>
        <dbReference type="ChEBI" id="CHEBI:15378"/>
        <dbReference type="ChEBI" id="CHEBI:29985"/>
        <dbReference type="ChEBI" id="CHEBI:30616"/>
        <dbReference type="ChEBI" id="CHEBI:35235"/>
        <dbReference type="ChEBI" id="CHEBI:43474"/>
        <dbReference type="ChEBI" id="CHEBI:58173"/>
        <dbReference type="ChEBI" id="CHEBI:456216"/>
        <dbReference type="EC" id="6.3.2.2"/>
    </reaction>
</comment>
<dbReference type="Proteomes" id="UP000094849">
    <property type="component" value="Unassembled WGS sequence"/>
</dbReference>
<dbReference type="PANTHER" id="PTHR38761">
    <property type="entry name" value="GLUTAMATE--CYSTEINE LIGASE"/>
    <property type="match status" value="1"/>
</dbReference>
<sequence>MYTTLDNRLKRLHQAGQLDLLRGGMIGLEKEALRVSPQGCISSLAHPEALGSPLTNRYITTDYSEALTEIITPPSTDRNEPLKFLFEAHRFVYEHLDDEILWSTSMPCVVEDDERIPIANYGNSNAGMMKTVYRRGLGHRYGRVMQVIAGVHFNYSLPQDFWWVYQQLEGDKSDTQGFISDNYFGMLRNLQRLGWLVPYLFGASPAVCKSFLGGRPTSLESFDEFTYFSPYATSLRMGDIGYQNSKEQGTGIKACYDCLDAYVETLSRAIETPCPIYQAMGVKIDGRYEQLNANILQIENEYYSTVRPKQIPEMMEKPIHALQRRGVRYVELRSLDVNAFHPLGIADEQVYFIEALMLFCLLHESPSINVAEQKSIDWNELAAAHQGRKPGLELQRKESMVSLREWGLEICEALLPICEILESGLPGQPYTKSLQLQKSRLQDPEMTPSARMLREMREKGEGFFHFAQRMSKQHRHDFMQQQGSSEDQKLLSQEAVDSWRRQREIEASDTLSFDQFLEDYFAQQLNSETGDMSSSKSVSAK</sequence>
<dbReference type="Gene3D" id="3.30.590.20">
    <property type="match status" value="1"/>
</dbReference>
<dbReference type="GO" id="GO:0005829">
    <property type="term" value="C:cytosol"/>
    <property type="evidence" value="ECO:0007669"/>
    <property type="project" value="TreeGrafter"/>
</dbReference>
<dbReference type="SUPFAM" id="SSF55931">
    <property type="entry name" value="Glutamine synthetase/guanido kinase"/>
    <property type="match status" value="1"/>
</dbReference>
<evidence type="ECO:0000256" key="5">
    <source>
        <dbReference type="ARBA" id="ARBA00022741"/>
    </source>
</evidence>
<evidence type="ECO:0000313" key="11">
    <source>
        <dbReference type="EMBL" id="ODB98235.1"/>
    </source>
</evidence>
<keyword evidence="12" id="KW-1185">Reference proteome</keyword>
<keyword evidence="6 8" id="KW-0067">ATP-binding</keyword>
<dbReference type="OrthoDB" id="9803907at2"/>
<reference evidence="11 12" key="1">
    <citation type="submission" date="2016-03" db="EMBL/GenBank/DDBJ databases">
        <title>Chemosynthetic sulphur-oxidizing symbionts of marine invertebrate animals are capable of nitrogen fixation.</title>
        <authorList>
            <person name="Petersen J.M."/>
            <person name="Kemper A."/>
            <person name="Gruber-Vodicka H."/>
            <person name="Cardini U."/>
            <person name="Geest Mvander."/>
            <person name="Kleiner M."/>
            <person name="Bulgheresi S."/>
            <person name="Fussmann M."/>
            <person name="Herbold C."/>
            <person name="Seah B.K.B."/>
            <person name="Antony C.Paul."/>
            <person name="Liu D."/>
            <person name="Belitz A."/>
            <person name="Weber M."/>
        </authorList>
    </citation>
    <scope>NUCLEOTIDE SEQUENCE [LARGE SCALE GENOMIC DNA]</scope>
    <source>
        <strain evidence="11">G_D</strain>
    </source>
</reference>
<dbReference type="Pfam" id="PF04262">
    <property type="entry name" value="Glu_cys_ligase"/>
    <property type="match status" value="1"/>
</dbReference>
<proteinExistence type="inferred from homology"/>
<evidence type="ECO:0000256" key="1">
    <source>
        <dbReference type="ARBA" id="ARBA00005006"/>
    </source>
</evidence>
<evidence type="ECO:0000256" key="6">
    <source>
        <dbReference type="ARBA" id="ARBA00022840"/>
    </source>
</evidence>
<dbReference type="InterPro" id="IPR006334">
    <property type="entry name" value="Glut_cys_ligase"/>
</dbReference>
<organism evidence="11 12">
    <name type="scientific">Candidatus Thiodiazotropha endoloripes</name>
    <dbReference type="NCBI Taxonomy" id="1818881"/>
    <lineage>
        <taxon>Bacteria</taxon>
        <taxon>Pseudomonadati</taxon>
        <taxon>Pseudomonadota</taxon>
        <taxon>Gammaproteobacteria</taxon>
        <taxon>Chromatiales</taxon>
        <taxon>Sedimenticolaceae</taxon>
        <taxon>Candidatus Thiodiazotropha</taxon>
    </lineage>
</organism>
<keyword evidence="5 8" id="KW-0547">Nucleotide-binding</keyword>
<evidence type="ECO:0000313" key="12">
    <source>
        <dbReference type="Proteomes" id="UP000094849"/>
    </source>
</evidence>
<keyword evidence="3 8" id="KW-0436">Ligase</keyword>
<evidence type="ECO:0000256" key="9">
    <source>
        <dbReference type="RuleBase" id="RU004391"/>
    </source>
</evidence>
<evidence type="ECO:0000256" key="2">
    <source>
        <dbReference type="ARBA" id="ARBA00008772"/>
    </source>
</evidence>
<dbReference type="GO" id="GO:0005524">
    <property type="term" value="F:ATP binding"/>
    <property type="evidence" value="ECO:0007669"/>
    <property type="project" value="UniProtKB-KW"/>
</dbReference>
<comment type="caution">
    <text evidence="11">The sequence shown here is derived from an EMBL/GenBank/DDBJ whole genome shotgun (WGS) entry which is preliminary data.</text>
</comment>
<comment type="pathway">
    <text evidence="1 8 9">Sulfur metabolism; glutathione biosynthesis; glutathione from L-cysteine and L-glutamate: step 1/2.</text>
</comment>
<evidence type="ECO:0000256" key="3">
    <source>
        <dbReference type="ARBA" id="ARBA00022598"/>
    </source>
</evidence>
<evidence type="ECO:0000259" key="10">
    <source>
        <dbReference type="Pfam" id="PF04262"/>
    </source>
</evidence>
<name>A0A1E2UUK8_9GAMM</name>
<gene>
    <name evidence="8" type="primary">gshA</name>
    <name evidence="11" type="ORF">A3196_16630</name>
</gene>
<evidence type="ECO:0000256" key="7">
    <source>
        <dbReference type="ARBA" id="ARBA00048819"/>
    </source>
</evidence>
<accession>A0A1E2UUK8</accession>
<dbReference type="GO" id="GO:0046872">
    <property type="term" value="F:metal ion binding"/>
    <property type="evidence" value="ECO:0007669"/>
    <property type="project" value="TreeGrafter"/>
</dbReference>
<protein>
    <recommendedName>
        <fullName evidence="8">Glutamate--cysteine ligase</fullName>
        <ecNumber evidence="8">6.3.2.2</ecNumber>
    </recommendedName>
    <alternativeName>
        <fullName evidence="8">Gamma-ECS</fullName>
        <shortName evidence="8">GCS</shortName>
    </alternativeName>
    <alternativeName>
        <fullName evidence="8">Gamma-glutamylcysteine synthetase</fullName>
    </alternativeName>
</protein>
<dbReference type="UniPathway" id="UPA00142">
    <property type="reaction ID" value="UER00209"/>
</dbReference>
<dbReference type="GO" id="GO:0004357">
    <property type="term" value="F:glutamate-cysteine ligase activity"/>
    <property type="evidence" value="ECO:0007669"/>
    <property type="project" value="UniProtKB-UniRule"/>
</dbReference>
<dbReference type="STRING" id="1818881.A3196_16630"/>
<dbReference type="NCBIfam" id="TIGR01434">
    <property type="entry name" value="glu_cys_ligase"/>
    <property type="match status" value="1"/>
</dbReference>
<dbReference type="HAMAP" id="MF_00578">
    <property type="entry name" value="Glu_cys_ligase"/>
    <property type="match status" value="1"/>
</dbReference>